<dbReference type="InterPro" id="IPR005467">
    <property type="entry name" value="His_kinase_dom"/>
</dbReference>
<dbReference type="PROSITE" id="PS50109">
    <property type="entry name" value="HIS_KIN"/>
    <property type="match status" value="1"/>
</dbReference>
<organism evidence="9 10">
    <name type="scientific">Fusibacter ferrireducens</name>
    <dbReference type="NCBI Taxonomy" id="2785058"/>
    <lineage>
        <taxon>Bacteria</taxon>
        <taxon>Bacillati</taxon>
        <taxon>Bacillota</taxon>
        <taxon>Clostridia</taxon>
        <taxon>Eubacteriales</taxon>
        <taxon>Eubacteriales Family XII. Incertae Sedis</taxon>
        <taxon>Fusibacter</taxon>
    </lineage>
</organism>
<keyword evidence="7" id="KW-1133">Transmembrane helix</keyword>
<dbReference type="Pfam" id="PF22673">
    <property type="entry name" value="MCP-like_PDC_1"/>
    <property type="match status" value="1"/>
</dbReference>
<keyword evidence="3" id="KW-0597">Phosphoprotein</keyword>
<sequence length="767" mass="86586">MDEKKSIRQIIYREYVKAALLPILMVALLLIMVHFVIIFYVESFIKEALLEEAKFNITEITSREAKNINMTIEQIVQHAEILQKENERLFDDPESFGVTQESPVFKVAENGVTYKSNNNGGSSLWYSSLTPMTDLTLAKAIKTEAMDPIFKAILEADNMIVGIYFNSYDSMNRYYPFLDEVYHVFEPNMHIPNFNFYYLANADHNPSRKPVWTDVYLDPAGQGWMASCVVPIYNDEAFLEGVTGIDITIDNIVNNILDLKLPWEASAILVDSEGVILAMPESAEAIFELKELRHEVYSETVKQDTLKPEAFNLFKNKDPVIASQIEAFFNSGNSIGDFEANGKSYFLTQSMIDATGWSLLVLVDKSVVQEPVRAIDEMAQKLGSIAFVAMGLFYILFLFYLLLKTKRVANYISNPIIHVADKTSDMIDNLSNVNFIDEDIEIKEINLLNHNFNAMAQKLSNVYTDLENKVAQRTLELTEMYDNLQEVNKELKSANLQLIHQEKMASIGQLAAGVAHEINNPMGFIISNIALLQGYIEKLMAYINTMESTLGRFEGTPVTPEHIALIQSDLNAVKERLEIEYIQDDVVDLLVETLEGTNRVKNIVQELKVFSRSEVEETQADLNEALDNVLNIIWSELKYKVEIVKDYGELPLTYCHVDQLKQVFINLLINAAHAIQVNGTITIKTYERDDRILILISDTGKGIPESIISKIFDPFFTTKEIGEGTGLGLSISYEIIKSHEGTLSVESTVGEGTTFTISLPVVDQMSI</sequence>
<accession>A0ABR9ZUZ7</accession>
<evidence type="ECO:0000313" key="9">
    <source>
        <dbReference type="EMBL" id="MBF4694176.1"/>
    </source>
</evidence>
<gene>
    <name evidence="9" type="ORF">ISU02_13725</name>
</gene>
<evidence type="ECO:0000259" key="8">
    <source>
        <dbReference type="PROSITE" id="PS50109"/>
    </source>
</evidence>
<dbReference type="Gene3D" id="3.30.450.20">
    <property type="entry name" value="PAS domain"/>
    <property type="match status" value="1"/>
</dbReference>
<dbReference type="Proteomes" id="UP000614200">
    <property type="component" value="Unassembled WGS sequence"/>
</dbReference>
<keyword evidence="4" id="KW-0808">Transferase</keyword>
<dbReference type="InterPro" id="IPR003594">
    <property type="entry name" value="HATPase_dom"/>
</dbReference>
<keyword evidence="7" id="KW-0472">Membrane</keyword>
<comment type="caution">
    <text evidence="9">The sequence shown here is derived from an EMBL/GenBank/DDBJ whole genome shotgun (WGS) entry which is preliminary data.</text>
</comment>
<feature type="transmembrane region" description="Helical" evidence="7">
    <location>
        <begin position="382"/>
        <end position="403"/>
    </location>
</feature>
<dbReference type="EC" id="2.7.13.3" evidence="2"/>
<comment type="catalytic activity">
    <reaction evidence="1">
        <text>ATP + protein L-histidine = ADP + protein N-phospho-L-histidine.</text>
        <dbReference type="EC" id="2.7.13.3"/>
    </reaction>
</comment>
<dbReference type="Gene3D" id="1.10.287.130">
    <property type="match status" value="1"/>
</dbReference>
<feature type="transmembrane region" description="Helical" evidence="7">
    <location>
        <begin position="20"/>
        <end position="41"/>
    </location>
</feature>
<dbReference type="InterPro" id="IPR036097">
    <property type="entry name" value="HisK_dim/P_sf"/>
</dbReference>
<dbReference type="InterPro" id="IPR003661">
    <property type="entry name" value="HisK_dim/P_dom"/>
</dbReference>
<keyword evidence="7" id="KW-0812">Transmembrane</keyword>
<dbReference type="Gene3D" id="3.30.565.10">
    <property type="entry name" value="Histidine kinase-like ATPase, C-terminal domain"/>
    <property type="match status" value="1"/>
</dbReference>
<keyword evidence="6" id="KW-0175">Coiled coil</keyword>
<dbReference type="InterPro" id="IPR004358">
    <property type="entry name" value="Sig_transdc_His_kin-like_C"/>
</dbReference>
<evidence type="ECO:0000256" key="1">
    <source>
        <dbReference type="ARBA" id="ARBA00000085"/>
    </source>
</evidence>
<dbReference type="EMBL" id="JADKNH010000008">
    <property type="protein sequence ID" value="MBF4694176.1"/>
    <property type="molecule type" value="Genomic_DNA"/>
</dbReference>
<keyword evidence="5" id="KW-0902">Two-component regulatory system</keyword>
<proteinExistence type="predicted"/>
<evidence type="ECO:0000313" key="10">
    <source>
        <dbReference type="Proteomes" id="UP000614200"/>
    </source>
</evidence>
<dbReference type="InterPro" id="IPR036890">
    <property type="entry name" value="HATPase_C_sf"/>
</dbReference>
<dbReference type="SMART" id="SM00387">
    <property type="entry name" value="HATPase_c"/>
    <property type="match status" value="1"/>
</dbReference>
<evidence type="ECO:0000256" key="6">
    <source>
        <dbReference type="SAM" id="Coils"/>
    </source>
</evidence>
<reference evidence="9 10" key="1">
    <citation type="submission" date="2020-11" db="EMBL/GenBank/DDBJ databases">
        <title>Fusibacter basophilias sp. nov.</title>
        <authorList>
            <person name="Qiu D."/>
        </authorList>
    </citation>
    <scope>NUCLEOTIDE SEQUENCE [LARGE SCALE GENOMIC DNA]</scope>
    <source>
        <strain evidence="9 10">Q10-2</strain>
    </source>
</reference>
<dbReference type="SUPFAM" id="SSF55874">
    <property type="entry name" value="ATPase domain of HSP90 chaperone/DNA topoisomerase II/histidine kinase"/>
    <property type="match status" value="1"/>
</dbReference>
<dbReference type="CDD" id="cd12913">
    <property type="entry name" value="PDC1_MCP_like"/>
    <property type="match status" value="1"/>
</dbReference>
<dbReference type="SMART" id="SM00388">
    <property type="entry name" value="HisKA"/>
    <property type="match status" value="1"/>
</dbReference>
<evidence type="ECO:0000256" key="4">
    <source>
        <dbReference type="ARBA" id="ARBA00022777"/>
    </source>
</evidence>
<dbReference type="PANTHER" id="PTHR43065">
    <property type="entry name" value="SENSOR HISTIDINE KINASE"/>
    <property type="match status" value="1"/>
</dbReference>
<evidence type="ECO:0000256" key="7">
    <source>
        <dbReference type="SAM" id="Phobius"/>
    </source>
</evidence>
<feature type="domain" description="Histidine kinase" evidence="8">
    <location>
        <begin position="513"/>
        <end position="763"/>
    </location>
</feature>
<dbReference type="PANTHER" id="PTHR43065:SF50">
    <property type="entry name" value="HISTIDINE KINASE"/>
    <property type="match status" value="1"/>
</dbReference>
<feature type="coiled-coil region" evidence="6">
    <location>
        <begin position="477"/>
        <end position="504"/>
    </location>
</feature>
<evidence type="ECO:0000256" key="2">
    <source>
        <dbReference type="ARBA" id="ARBA00012438"/>
    </source>
</evidence>
<dbReference type="SUPFAM" id="SSF47384">
    <property type="entry name" value="Homodimeric domain of signal transducing histidine kinase"/>
    <property type="match status" value="1"/>
</dbReference>
<evidence type="ECO:0000256" key="3">
    <source>
        <dbReference type="ARBA" id="ARBA00022553"/>
    </source>
</evidence>
<dbReference type="RefSeq" id="WP_194702419.1">
    <property type="nucleotide sequence ID" value="NZ_JADKNH010000008.1"/>
</dbReference>
<name>A0ABR9ZUZ7_9FIRM</name>
<evidence type="ECO:0000256" key="5">
    <source>
        <dbReference type="ARBA" id="ARBA00023012"/>
    </source>
</evidence>
<keyword evidence="4" id="KW-0418">Kinase</keyword>
<dbReference type="PRINTS" id="PR00344">
    <property type="entry name" value="BCTRLSENSOR"/>
</dbReference>
<dbReference type="CDD" id="cd00082">
    <property type="entry name" value="HisKA"/>
    <property type="match status" value="1"/>
</dbReference>
<keyword evidence="10" id="KW-1185">Reference proteome</keyword>
<dbReference type="Pfam" id="PF02518">
    <property type="entry name" value="HATPase_c"/>
    <property type="match status" value="1"/>
</dbReference>
<protein>
    <recommendedName>
        <fullName evidence="2">histidine kinase</fullName>
        <ecNumber evidence="2">2.7.13.3</ecNumber>
    </recommendedName>
</protein>